<dbReference type="PANTHER" id="PTHR24567:SF28">
    <property type="entry name" value="LISTERIOLYSIN REGULATORY PROTEIN"/>
    <property type="match status" value="1"/>
</dbReference>
<evidence type="ECO:0000256" key="1">
    <source>
        <dbReference type="ARBA" id="ARBA00023015"/>
    </source>
</evidence>
<dbReference type="CDD" id="cd00038">
    <property type="entry name" value="CAP_ED"/>
    <property type="match status" value="1"/>
</dbReference>
<protein>
    <submittedName>
        <fullName evidence="5">CRP-like cAMP-binding protein</fullName>
    </submittedName>
</protein>
<keyword evidence="3" id="KW-0804">Transcription</keyword>
<name>A0ABU0TGT7_9FLAO</name>
<dbReference type="Proteomes" id="UP001225072">
    <property type="component" value="Unassembled WGS sequence"/>
</dbReference>
<dbReference type="InterPro" id="IPR000595">
    <property type="entry name" value="cNMP-bd_dom"/>
</dbReference>
<dbReference type="InterPro" id="IPR050397">
    <property type="entry name" value="Env_Response_Regulators"/>
</dbReference>
<reference evidence="5 6" key="1">
    <citation type="submission" date="2023-07" db="EMBL/GenBank/DDBJ databases">
        <title>Functional and genomic diversity of the sorghum phyllosphere microbiome.</title>
        <authorList>
            <person name="Shade A."/>
        </authorList>
    </citation>
    <scope>NUCLEOTIDE SEQUENCE [LARGE SCALE GENOMIC DNA]</scope>
    <source>
        <strain evidence="5 6">SORGH_AS_1064</strain>
    </source>
</reference>
<dbReference type="InterPro" id="IPR012318">
    <property type="entry name" value="HTH_CRP"/>
</dbReference>
<comment type="caution">
    <text evidence="5">The sequence shown here is derived from an EMBL/GenBank/DDBJ whole genome shotgun (WGS) entry which is preliminary data.</text>
</comment>
<dbReference type="InterPro" id="IPR018490">
    <property type="entry name" value="cNMP-bd_dom_sf"/>
</dbReference>
<feature type="domain" description="Cyclic nucleotide-binding" evidence="4">
    <location>
        <begin position="18"/>
        <end position="100"/>
    </location>
</feature>
<evidence type="ECO:0000313" key="5">
    <source>
        <dbReference type="EMBL" id="MDQ1096267.1"/>
    </source>
</evidence>
<dbReference type="InterPro" id="IPR014710">
    <property type="entry name" value="RmlC-like_jellyroll"/>
</dbReference>
<dbReference type="Pfam" id="PF13545">
    <property type="entry name" value="HTH_Crp_2"/>
    <property type="match status" value="1"/>
</dbReference>
<evidence type="ECO:0000259" key="4">
    <source>
        <dbReference type="PROSITE" id="PS50042"/>
    </source>
</evidence>
<dbReference type="InterPro" id="IPR036390">
    <property type="entry name" value="WH_DNA-bd_sf"/>
</dbReference>
<sequence>MVIQEEILYSMGATAKDYTPSEFIFNEGEQPHYYYQIVSGEVKLNNYSEDGKEFIQDILSAGQSCGESILFIDKPYPMNAETITDCRVIRLKKSSFFSLLDRSPKLCMEISNVISQGLYHKFIMMQNISSQNPTTRLKGLMDYLKSFESNKKPYSFMVPLTRKQMASLTGLCVETAIRTIKAMEKNKILKIQDRKILY</sequence>
<organism evidence="5 6">
    <name type="scientific">Chryseobacterium camelliae</name>
    <dbReference type="NCBI Taxonomy" id="1265445"/>
    <lineage>
        <taxon>Bacteria</taxon>
        <taxon>Pseudomonadati</taxon>
        <taxon>Bacteroidota</taxon>
        <taxon>Flavobacteriia</taxon>
        <taxon>Flavobacteriales</taxon>
        <taxon>Weeksellaceae</taxon>
        <taxon>Chryseobacterium group</taxon>
        <taxon>Chryseobacterium</taxon>
    </lineage>
</organism>
<proteinExistence type="predicted"/>
<dbReference type="Pfam" id="PF00027">
    <property type="entry name" value="cNMP_binding"/>
    <property type="match status" value="1"/>
</dbReference>
<keyword evidence="2" id="KW-0238">DNA-binding</keyword>
<evidence type="ECO:0000313" key="6">
    <source>
        <dbReference type="Proteomes" id="UP001225072"/>
    </source>
</evidence>
<dbReference type="SMART" id="SM00100">
    <property type="entry name" value="cNMP"/>
    <property type="match status" value="1"/>
</dbReference>
<gene>
    <name evidence="5" type="ORF">QE404_001414</name>
</gene>
<dbReference type="SMART" id="SM00419">
    <property type="entry name" value="HTH_CRP"/>
    <property type="match status" value="1"/>
</dbReference>
<dbReference type="PROSITE" id="PS50042">
    <property type="entry name" value="CNMP_BINDING_3"/>
    <property type="match status" value="1"/>
</dbReference>
<dbReference type="RefSeq" id="WP_307448377.1">
    <property type="nucleotide sequence ID" value="NZ_JAUTAL010000001.1"/>
</dbReference>
<dbReference type="Gene3D" id="2.60.120.10">
    <property type="entry name" value="Jelly Rolls"/>
    <property type="match status" value="1"/>
</dbReference>
<keyword evidence="6" id="KW-1185">Reference proteome</keyword>
<evidence type="ECO:0000256" key="3">
    <source>
        <dbReference type="ARBA" id="ARBA00023163"/>
    </source>
</evidence>
<dbReference type="SUPFAM" id="SSF46785">
    <property type="entry name" value="Winged helix' DNA-binding domain"/>
    <property type="match status" value="1"/>
</dbReference>
<accession>A0ABU0TGT7</accession>
<dbReference type="PANTHER" id="PTHR24567">
    <property type="entry name" value="CRP FAMILY TRANSCRIPTIONAL REGULATORY PROTEIN"/>
    <property type="match status" value="1"/>
</dbReference>
<keyword evidence="1" id="KW-0805">Transcription regulation</keyword>
<dbReference type="EMBL" id="JAUTAL010000001">
    <property type="protein sequence ID" value="MDQ1096267.1"/>
    <property type="molecule type" value="Genomic_DNA"/>
</dbReference>
<dbReference type="SUPFAM" id="SSF51206">
    <property type="entry name" value="cAMP-binding domain-like"/>
    <property type="match status" value="1"/>
</dbReference>
<evidence type="ECO:0000256" key="2">
    <source>
        <dbReference type="ARBA" id="ARBA00023125"/>
    </source>
</evidence>